<organism evidence="1 2">
    <name type="scientific">Collimonas arenae</name>
    <dbReference type="NCBI Taxonomy" id="279058"/>
    <lineage>
        <taxon>Bacteria</taxon>
        <taxon>Pseudomonadati</taxon>
        <taxon>Pseudomonadota</taxon>
        <taxon>Betaproteobacteria</taxon>
        <taxon>Burkholderiales</taxon>
        <taxon>Oxalobacteraceae</taxon>
        <taxon>Collimonas</taxon>
    </lineage>
</organism>
<protein>
    <submittedName>
        <fullName evidence="1">Uncharacterized protein</fullName>
    </submittedName>
</protein>
<dbReference type="KEGG" id="care:LT85_3376"/>
<evidence type="ECO:0000313" key="2">
    <source>
        <dbReference type="Proteomes" id="UP000030302"/>
    </source>
</evidence>
<dbReference type="Proteomes" id="UP000030302">
    <property type="component" value="Chromosome"/>
</dbReference>
<reference evidence="2" key="1">
    <citation type="journal article" date="2014" name="Soil Biol. Biochem.">
        <title>Structure and function of bacterial communities in ageing soils: Insights from the Mendocino ecological staircase.</title>
        <authorList>
            <person name="Uroz S."/>
            <person name="Tech J.J."/>
            <person name="Sawaya N.A."/>
            <person name="Frey-Klett P."/>
            <person name="Leveau J.H.J."/>
        </authorList>
    </citation>
    <scope>NUCLEOTIDE SEQUENCE [LARGE SCALE GENOMIC DNA]</scope>
    <source>
        <strain evidence="2">Cal35</strain>
    </source>
</reference>
<proteinExistence type="predicted"/>
<accession>A0A0A1FFT2</accession>
<dbReference type="STRING" id="279058.LT85_3376"/>
<keyword evidence="2" id="KW-1185">Reference proteome</keyword>
<dbReference type="HOGENOM" id="CLU_3182388_0_0_4"/>
<gene>
    <name evidence="1" type="ORF">LT85_3376</name>
</gene>
<dbReference type="RefSeq" id="WP_156117559.1">
    <property type="nucleotide sequence ID" value="NZ_CP009962.1"/>
</dbReference>
<sequence>MQKPAHLTVAGLFDEPYLVPVIEATGQPVDAQDTLRKAFIRLDSAL</sequence>
<evidence type="ECO:0000313" key="1">
    <source>
        <dbReference type="EMBL" id="AIY42534.1"/>
    </source>
</evidence>
<name>A0A0A1FFT2_9BURK</name>
<dbReference type="AlphaFoldDB" id="A0A0A1FFT2"/>
<dbReference type="EMBL" id="CP009962">
    <property type="protein sequence ID" value="AIY42534.1"/>
    <property type="molecule type" value="Genomic_DNA"/>
</dbReference>